<dbReference type="Gene3D" id="1.10.10.10">
    <property type="entry name" value="Winged helix-like DNA-binding domain superfamily/Winged helix DNA-binding domain"/>
    <property type="match status" value="1"/>
</dbReference>
<dbReference type="GO" id="GO:0003700">
    <property type="term" value="F:DNA-binding transcription factor activity"/>
    <property type="evidence" value="ECO:0007669"/>
    <property type="project" value="InterPro"/>
</dbReference>
<evidence type="ECO:0000256" key="2">
    <source>
        <dbReference type="ARBA" id="ARBA00023125"/>
    </source>
</evidence>
<dbReference type="SMART" id="SM00866">
    <property type="entry name" value="UTRA"/>
    <property type="match status" value="1"/>
</dbReference>
<keyword evidence="1" id="KW-0805">Transcription regulation</keyword>
<proteinExistence type="predicted"/>
<dbReference type="Gene3D" id="3.40.1410.10">
    <property type="entry name" value="Chorismate lyase-like"/>
    <property type="match status" value="1"/>
</dbReference>
<dbReference type="PANTHER" id="PTHR44846:SF1">
    <property type="entry name" value="MANNOSYL-D-GLYCERATE TRANSPORT_METABOLISM SYSTEM REPRESSOR MNGR-RELATED"/>
    <property type="match status" value="1"/>
</dbReference>
<keyword evidence="3" id="KW-0804">Transcription</keyword>
<dbReference type="PANTHER" id="PTHR44846">
    <property type="entry name" value="MANNOSYL-D-GLYCERATE TRANSPORT/METABOLISM SYSTEM REPRESSOR MNGR-RELATED"/>
    <property type="match status" value="1"/>
</dbReference>
<dbReference type="Proteomes" id="UP000298170">
    <property type="component" value="Unassembled WGS sequence"/>
</dbReference>
<dbReference type="InterPro" id="IPR036388">
    <property type="entry name" value="WH-like_DNA-bd_sf"/>
</dbReference>
<dbReference type="InterPro" id="IPR011663">
    <property type="entry name" value="UTRA"/>
</dbReference>
<dbReference type="InterPro" id="IPR028978">
    <property type="entry name" value="Chorismate_lyase_/UTRA_dom_sf"/>
</dbReference>
<gene>
    <name evidence="5" type="ORF">E3T39_00985</name>
</gene>
<organism evidence="5 6">
    <name type="scientific">Cryobacterium suzukii</name>
    <dbReference type="NCBI Taxonomy" id="1259198"/>
    <lineage>
        <taxon>Bacteria</taxon>
        <taxon>Bacillati</taxon>
        <taxon>Actinomycetota</taxon>
        <taxon>Actinomycetes</taxon>
        <taxon>Micrococcales</taxon>
        <taxon>Microbacteriaceae</taxon>
        <taxon>Cryobacterium</taxon>
    </lineage>
</organism>
<dbReference type="Pfam" id="PF07702">
    <property type="entry name" value="UTRA"/>
    <property type="match status" value="1"/>
</dbReference>
<dbReference type="PROSITE" id="PS50949">
    <property type="entry name" value="HTH_GNTR"/>
    <property type="match status" value="1"/>
</dbReference>
<sequence>MTVDRFKPNVLVSTNGVDRSLTRPLYVQIFDDLRQQIESRHLPAGAALPTEKQLQLAYGVARSVIRQALDELASLGLIQRQQGRGTTVAPPHQRRFAHQAGGLRQQVAQSGSDLSTEVLSLSRLAPPVEAAAQLGTHQTWRLVRLRRVDGQPVVYMETWLPEKLFPTLTAEELSGKSLHDWIRSQGFVPEGGMRHLQSVPARDTVAIQLEIAPGRPVTLMEGVTRDVNSQGLEWFRAWHHPSTVFDVDARVSPPNPASTNADRAKIQELLRELQSVMDQSE</sequence>
<dbReference type="InterPro" id="IPR050679">
    <property type="entry name" value="Bact_HTH_transcr_reg"/>
</dbReference>
<dbReference type="CDD" id="cd07377">
    <property type="entry name" value="WHTH_GntR"/>
    <property type="match status" value="1"/>
</dbReference>
<comment type="caution">
    <text evidence="5">The sequence shown here is derived from an EMBL/GenBank/DDBJ whole genome shotgun (WGS) entry which is preliminary data.</text>
</comment>
<evidence type="ECO:0000256" key="3">
    <source>
        <dbReference type="ARBA" id="ARBA00023163"/>
    </source>
</evidence>
<name>A0A4R9AHV7_9MICO</name>
<dbReference type="InterPro" id="IPR000524">
    <property type="entry name" value="Tscrpt_reg_HTH_GntR"/>
</dbReference>
<dbReference type="InterPro" id="IPR036390">
    <property type="entry name" value="WH_DNA-bd_sf"/>
</dbReference>
<reference evidence="5 6" key="1">
    <citation type="submission" date="2019-03" db="EMBL/GenBank/DDBJ databases">
        <title>Genomics of glacier-inhabiting Cryobacterium strains.</title>
        <authorList>
            <person name="Liu Q."/>
            <person name="Xin Y.-H."/>
        </authorList>
    </citation>
    <scope>NUCLEOTIDE SEQUENCE [LARGE SCALE GENOMIC DNA]</scope>
    <source>
        <strain evidence="5 6">Sr39</strain>
    </source>
</reference>
<evidence type="ECO:0000313" key="6">
    <source>
        <dbReference type="Proteomes" id="UP000298170"/>
    </source>
</evidence>
<accession>A0A4R9AHV7</accession>
<evidence type="ECO:0000313" key="5">
    <source>
        <dbReference type="EMBL" id="TFD62558.1"/>
    </source>
</evidence>
<dbReference type="GO" id="GO:0045892">
    <property type="term" value="P:negative regulation of DNA-templated transcription"/>
    <property type="evidence" value="ECO:0007669"/>
    <property type="project" value="TreeGrafter"/>
</dbReference>
<dbReference type="SUPFAM" id="SSF46785">
    <property type="entry name" value="Winged helix' DNA-binding domain"/>
    <property type="match status" value="1"/>
</dbReference>
<feature type="domain" description="HTH gntR-type" evidence="4">
    <location>
        <begin position="23"/>
        <end position="91"/>
    </location>
</feature>
<protein>
    <submittedName>
        <fullName evidence="5">GntR family transcriptional regulator</fullName>
    </submittedName>
</protein>
<dbReference type="EMBL" id="SOHJ01000002">
    <property type="protein sequence ID" value="TFD62558.1"/>
    <property type="molecule type" value="Genomic_DNA"/>
</dbReference>
<evidence type="ECO:0000259" key="4">
    <source>
        <dbReference type="PROSITE" id="PS50949"/>
    </source>
</evidence>
<dbReference type="RefSeq" id="WP_134512912.1">
    <property type="nucleotide sequence ID" value="NZ_SOHJ01000002.1"/>
</dbReference>
<keyword evidence="6" id="KW-1185">Reference proteome</keyword>
<dbReference type="OrthoDB" id="3194402at2"/>
<keyword evidence="2" id="KW-0238">DNA-binding</keyword>
<dbReference type="SUPFAM" id="SSF64288">
    <property type="entry name" value="Chorismate lyase-like"/>
    <property type="match status" value="1"/>
</dbReference>
<dbReference type="SMART" id="SM00345">
    <property type="entry name" value="HTH_GNTR"/>
    <property type="match status" value="1"/>
</dbReference>
<dbReference type="PRINTS" id="PR00035">
    <property type="entry name" value="HTHGNTR"/>
</dbReference>
<dbReference type="GO" id="GO:0003677">
    <property type="term" value="F:DNA binding"/>
    <property type="evidence" value="ECO:0007669"/>
    <property type="project" value="UniProtKB-KW"/>
</dbReference>
<dbReference type="Pfam" id="PF00392">
    <property type="entry name" value="GntR"/>
    <property type="match status" value="1"/>
</dbReference>
<dbReference type="AlphaFoldDB" id="A0A4R9AHV7"/>
<evidence type="ECO:0000256" key="1">
    <source>
        <dbReference type="ARBA" id="ARBA00023015"/>
    </source>
</evidence>